<dbReference type="SUPFAM" id="SSF55729">
    <property type="entry name" value="Acyl-CoA N-acyltransferases (Nat)"/>
    <property type="match status" value="1"/>
</dbReference>
<keyword evidence="2" id="KW-0012">Acyltransferase</keyword>
<evidence type="ECO:0000313" key="2">
    <source>
        <dbReference type="EMBL" id="ATY65791.1"/>
    </source>
</evidence>
<evidence type="ECO:0000259" key="1">
    <source>
        <dbReference type="PROSITE" id="PS51186"/>
    </source>
</evidence>
<dbReference type="Pfam" id="PF13508">
    <property type="entry name" value="Acetyltransf_7"/>
    <property type="match status" value="1"/>
</dbReference>
<keyword evidence="2" id="KW-0808">Transferase</keyword>
<feature type="domain" description="N-acetyltransferase" evidence="1">
    <location>
        <begin position="9"/>
        <end position="224"/>
    </location>
</feature>
<dbReference type="AlphaFoldDB" id="A0A2H4SRQ9"/>
<accession>A0A2H4SRQ9</accession>
<gene>
    <name evidence="2" type="ORF">A9K55_001177</name>
</gene>
<organism evidence="2 3">
    <name type="scientific">Cordyceps militaris</name>
    <name type="common">Caterpillar fungus</name>
    <name type="synonym">Clavaria militaris</name>
    <dbReference type="NCBI Taxonomy" id="73501"/>
    <lineage>
        <taxon>Eukaryota</taxon>
        <taxon>Fungi</taxon>
        <taxon>Dikarya</taxon>
        <taxon>Ascomycota</taxon>
        <taxon>Pezizomycotina</taxon>
        <taxon>Sordariomycetes</taxon>
        <taxon>Hypocreomycetidae</taxon>
        <taxon>Hypocreales</taxon>
        <taxon>Cordycipitaceae</taxon>
        <taxon>Cordyceps</taxon>
    </lineage>
</organism>
<name>A0A2H4SRQ9_CORMI</name>
<proteinExistence type="predicted"/>
<dbReference type="GO" id="GO:0016747">
    <property type="term" value="F:acyltransferase activity, transferring groups other than amino-acyl groups"/>
    <property type="evidence" value="ECO:0007669"/>
    <property type="project" value="InterPro"/>
</dbReference>
<dbReference type="PANTHER" id="PTHR42791:SF2">
    <property type="entry name" value="N-ACETYLTRANSFERASE DOMAIN-CONTAINING PROTEIN"/>
    <property type="match status" value="1"/>
</dbReference>
<protein>
    <submittedName>
        <fullName evidence="2">Acyl-N-acyltransferase</fullName>
    </submittedName>
</protein>
<sequence>MTNLHPAYLHIRDALPGDVDALAAIIRYAMPMDPQWDYRFPLRKQYPEDNYGYTRLMMKSFLEAQGVVVKVVTFPAPGLPEEDEVPAALAVWEVEPDKDKKYSLTPTGDKTARRDANFEHMAAFGSTTRAARETYFNSVYQSRQLHLRILATLPEFQRKGAGTALCRWGIERAKQHQVPVTLLSSPLGHALYSSLGFTDIATVTVQVKEEEEKLSIRVMAYPYEPVY</sequence>
<reference evidence="2 3" key="1">
    <citation type="journal article" date="2017" name="BMC Genomics">
        <title>Chromosome level assembly and secondary metabolite potential of the parasitic fungus Cordyceps militaris.</title>
        <authorList>
            <person name="Kramer G.J."/>
            <person name="Nodwell J.R."/>
        </authorList>
    </citation>
    <scope>NUCLEOTIDE SEQUENCE [LARGE SCALE GENOMIC DNA]</scope>
    <source>
        <strain evidence="2 3">ATCC 34164</strain>
    </source>
</reference>
<dbReference type="VEuPathDB" id="FungiDB:CCM_08248"/>
<evidence type="ECO:0000313" key="3">
    <source>
        <dbReference type="Proteomes" id="UP000323067"/>
    </source>
</evidence>
<dbReference type="EMBL" id="CP023326">
    <property type="protein sequence ID" value="ATY65791.1"/>
    <property type="molecule type" value="Genomic_DNA"/>
</dbReference>
<dbReference type="PANTHER" id="PTHR42791">
    <property type="entry name" value="GNAT FAMILY ACETYLTRANSFERASE"/>
    <property type="match status" value="1"/>
</dbReference>
<dbReference type="InterPro" id="IPR016181">
    <property type="entry name" value="Acyl_CoA_acyltransferase"/>
</dbReference>
<dbReference type="VEuPathDB" id="FungiDB:A9K55_001177"/>
<dbReference type="Proteomes" id="UP000323067">
    <property type="component" value="Chromosome iii"/>
</dbReference>
<dbReference type="PROSITE" id="PS51186">
    <property type="entry name" value="GNAT"/>
    <property type="match status" value="1"/>
</dbReference>
<dbReference type="CDD" id="cd04301">
    <property type="entry name" value="NAT_SF"/>
    <property type="match status" value="1"/>
</dbReference>
<dbReference type="Gene3D" id="3.40.630.30">
    <property type="match status" value="1"/>
</dbReference>
<dbReference type="InterPro" id="IPR052523">
    <property type="entry name" value="Trichothecene_AcTrans"/>
</dbReference>
<dbReference type="InterPro" id="IPR000182">
    <property type="entry name" value="GNAT_dom"/>
</dbReference>